<dbReference type="CDD" id="cd06606">
    <property type="entry name" value="STKc_MAPKKK"/>
    <property type="match status" value="1"/>
</dbReference>
<dbReference type="GO" id="GO:0004674">
    <property type="term" value="F:protein serine/threonine kinase activity"/>
    <property type="evidence" value="ECO:0007669"/>
    <property type="project" value="UniProtKB-KW"/>
</dbReference>
<dbReference type="PROSITE" id="PS00108">
    <property type="entry name" value="PROTEIN_KINASE_ST"/>
    <property type="match status" value="1"/>
</dbReference>
<organism evidence="2 3">
    <name type="scientific">Daucus carota subsp. sativus</name>
    <name type="common">Carrot</name>
    <dbReference type="NCBI Taxonomy" id="79200"/>
    <lineage>
        <taxon>Eukaryota</taxon>
        <taxon>Viridiplantae</taxon>
        <taxon>Streptophyta</taxon>
        <taxon>Embryophyta</taxon>
        <taxon>Tracheophyta</taxon>
        <taxon>Spermatophyta</taxon>
        <taxon>Magnoliopsida</taxon>
        <taxon>eudicotyledons</taxon>
        <taxon>Gunneridae</taxon>
        <taxon>Pentapetalae</taxon>
        <taxon>asterids</taxon>
        <taxon>campanulids</taxon>
        <taxon>Apiales</taxon>
        <taxon>Apiaceae</taxon>
        <taxon>Apioideae</taxon>
        <taxon>Scandiceae</taxon>
        <taxon>Daucinae</taxon>
        <taxon>Daucus</taxon>
        <taxon>Daucus sect. Daucus</taxon>
    </lineage>
</organism>
<reference evidence="2" key="2">
    <citation type="submission" date="2022-03" db="EMBL/GenBank/DDBJ databases">
        <title>Draft title - Genomic analysis of global carrot germplasm unveils the trajectory of domestication and the origin of high carotenoid orange carrot.</title>
        <authorList>
            <person name="Iorizzo M."/>
            <person name="Ellison S."/>
            <person name="Senalik D."/>
            <person name="Macko-Podgorni A."/>
            <person name="Grzebelus D."/>
            <person name="Bostan H."/>
            <person name="Rolling W."/>
            <person name="Curaba J."/>
            <person name="Simon P."/>
        </authorList>
    </citation>
    <scope>NUCLEOTIDE SEQUENCE</scope>
    <source>
        <tissue evidence="2">Leaf</tissue>
    </source>
</reference>
<evidence type="ECO:0000313" key="3">
    <source>
        <dbReference type="Proteomes" id="UP000077755"/>
    </source>
</evidence>
<proteinExistence type="inferred from homology"/>
<dbReference type="PANTHER" id="PTHR48011:SF4">
    <property type="entry name" value="MITOGEN-ACTIVATED PROTEIN KINASE KINASE KINASE 19"/>
    <property type="match status" value="1"/>
</dbReference>
<dbReference type="PROSITE" id="PS51257">
    <property type="entry name" value="PROKAR_LIPOPROTEIN"/>
    <property type="match status" value="1"/>
</dbReference>
<accession>A0A165Z7A6</accession>
<dbReference type="InterPro" id="IPR052751">
    <property type="entry name" value="Plant_MAPKKK"/>
</dbReference>
<evidence type="ECO:0000256" key="1">
    <source>
        <dbReference type="RuleBase" id="RU000304"/>
    </source>
</evidence>
<dbReference type="GO" id="GO:0007165">
    <property type="term" value="P:signal transduction"/>
    <property type="evidence" value="ECO:0007669"/>
    <property type="project" value="TreeGrafter"/>
</dbReference>
<dbReference type="InterPro" id="IPR017441">
    <property type="entry name" value="Protein_kinase_ATP_BS"/>
</dbReference>
<dbReference type="SUPFAM" id="SSF56112">
    <property type="entry name" value="Protein kinase-like (PK-like)"/>
    <property type="match status" value="1"/>
</dbReference>
<evidence type="ECO:0000313" key="2">
    <source>
        <dbReference type="EMBL" id="WOG98818.1"/>
    </source>
</evidence>
<protein>
    <submittedName>
        <fullName evidence="2">Uncharacterized protein</fullName>
    </submittedName>
</protein>
<keyword evidence="1" id="KW-0067">ATP-binding</keyword>
<dbReference type="EMBL" id="CP093346">
    <property type="protein sequence ID" value="WOG98818.1"/>
    <property type="molecule type" value="Genomic_DNA"/>
</dbReference>
<dbReference type="PROSITE" id="PS00107">
    <property type="entry name" value="PROTEIN_KINASE_ATP"/>
    <property type="match status" value="1"/>
</dbReference>
<sequence length="360" mass="40552">MDWIRGNTIGRGSSATVSVATSCQSGNIFAAKSVEFSQSEMLQREQVFLCTLRSPRIVEYMGYDITMENNKLMYNLMIEYAPAGMLNDAIRDQRGGLHESRIFQYTREIVQGLEYLHSSGVVHCDIKSRNILITESGAKIADFGCARWTNPKASAATPIAGTPMFMAPEVARGEEQGCPADIWALGCTIIEMATGMSPWPNVNSDPLSILYRIAYSGESPNFPEFLSTKAKDFLSKCLQTDPKSRWTAKQLINHPFIQEFELTQKQNQKSITNSPTSILDHGVWTFTEESESINSIVETKSASLSRRIRGLWLNSRAPNWEWEETWITVRENVESVKQDKNVTCTRMVGDDLELQSRCKF</sequence>
<comment type="similarity">
    <text evidence="1">Belongs to the protein kinase superfamily.</text>
</comment>
<keyword evidence="3" id="KW-1185">Reference proteome</keyword>
<dbReference type="OMA" id="ETWITVR"/>
<keyword evidence="1" id="KW-0418">Kinase</keyword>
<gene>
    <name evidence="2" type="ORF">DCAR_0418163</name>
</gene>
<dbReference type="Gramene" id="KZM99699">
    <property type="protein sequence ID" value="KZM99699"/>
    <property type="gene ID" value="DCAR_012939"/>
</dbReference>
<dbReference type="InterPro" id="IPR011009">
    <property type="entry name" value="Kinase-like_dom_sf"/>
</dbReference>
<dbReference type="SMART" id="SM00220">
    <property type="entry name" value="S_TKc"/>
    <property type="match status" value="1"/>
</dbReference>
<dbReference type="PROSITE" id="PS50011">
    <property type="entry name" value="PROTEIN_KINASE_DOM"/>
    <property type="match status" value="1"/>
</dbReference>
<dbReference type="AlphaFoldDB" id="A0A165Z7A6"/>
<dbReference type="InterPro" id="IPR000719">
    <property type="entry name" value="Prot_kinase_dom"/>
</dbReference>
<name>A0A165Z7A6_DAUCS</name>
<reference evidence="2" key="1">
    <citation type="journal article" date="2016" name="Nat. Genet.">
        <title>A high-quality carrot genome assembly provides new insights into carotenoid accumulation and asterid genome evolution.</title>
        <authorList>
            <person name="Iorizzo M."/>
            <person name="Ellison S."/>
            <person name="Senalik D."/>
            <person name="Zeng P."/>
            <person name="Satapoomin P."/>
            <person name="Huang J."/>
            <person name="Bowman M."/>
            <person name="Iovene M."/>
            <person name="Sanseverino W."/>
            <person name="Cavagnaro P."/>
            <person name="Yildiz M."/>
            <person name="Macko-Podgorni A."/>
            <person name="Moranska E."/>
            <person name="Grzebelus E."/>
            <person name="Grzebelus D."/>
            <person name="Ashrafi H."/>
            <person name="Zheng Z."/>
            <person name="Cheng S."/>
            <person name="Spooner D."/>
            <person name="Van Deynze A."/>
            <person name="Simon P."/>
        </authorList>
    </citation>
    <scope>NUCLEOTIDE SEQUENCE</scope>
    <source>
        <tissue evidence="2">Leaf</tissue>
    </source>
</reference>
<dbReference type="GO" id="GO:0005524">
    <property type="term" value="F:ATP binding"/>
    <property type="evidence" value="ECO:0007669"/>
    <property type="project" value="UniProtKB-UniRule"/>
</dbReference>
<keyword evidence="1" id="KW-0723">Serine/threonine-protein kinase</keyword>
<dbReference type="Proteomes" id="UP000077755">
    <property type="component" value="Chromosome 4"/>
</dbReference>
<dbReference type="Pfam" id="PF00069">
    <property type="entry name" value="Pkinase"/>
    <property type="match status" value="1"/>
</dbReference>
<keyword evidence="1" id="KW-0808">Transferase</keyword>
<dbReference type="PANTHER" id="PTHR48011">
    <property type="entry name" value="CCR4-NOT TRANSCRIPTIONAL COMPLEX SUBUNIT CAF120-RELATED"/>
    <property type="match status" value="1"/>
</dbReference>
<dbReference type="InterPro" id="IPR008271">
    <property type="entry name" value="Ser/Thr_kinase_AS"/>
</dbReference>
<dbReference type="Gene3D" id="1.10.510.10">
    <property type="entry name" value="Transferase(Phosphotransferase) domain 1"/>
    <property type="match status" value="1"/>
</dbReference>
<keyword evidence="1" id="KW-0547">Nucleotide-binding</keyword>